<proteinExistence type="predicted"/>
<dbReference type="Proteomes" id="UP000544090">
    <property type="component" value="Unassembled WGS sequence"/>
</dbReference>
<accession>A0A7X6K6T3</accession>
<dbReference type="AlphaFoldDB" id="A0A7X6K6T3"/>
<reference evidence="1 2" key="1">
    <citation type="submission" date="2020-04" db="EMBL/GenBank/DDBJ databases">
        <title>Arthrobacter sp. nov.</title>
        <authorList>
            <person name="Liu S."/>
        </authorList>
    </citation>
    <scope>NUCLEOTIDE SEQUENCE [LARGE SCALE GENOMIC DNA]</scope>
    <source>
        <strain evidence="1 2">E918</strain>
    </source>
</reference>
<evidence type="ECO:0000313" key="2">
    <source>
        <dbReference type="Proteomes" id="UP000544090"/>
    </source>
</evidence>
<sequence length="130" mass="15448">MNEVEEPWGVDPDRFRRVQLKLLGQAAVEEFVRKRRSLANWKKYERASRIDLGMARHKYHYEEEAAFPGWQERVEYASLRIEEVQQQLERRSENVRETREELRRLAAPVLERMRIEDEGSSAHALRGGAL</sequence>
<protein>
    <submittedName>
        <fullName evidence="1">Uncharacterized protein</fullName>
    </submittedName>
</protein>
<evidence type="ECO:0000313" key="1">
    <source>
        <dbReference type="EMBL" id="NKX55925.1"/>
    </source>
</evidence>
<gene>
    <name evidence="1" type="ORF">HGG74_15530</name>
</gene>
<name>A0A7X6K6T3_9MICC</name>
<dbReference type="RefSeq" id="WP_168487784.1">
    <property type="nucleotide sequence ID" value="NZ_JAAZSQ010000017.1"/>
</dbReference>
<dbReference type="EMBL" id="JAAZSQ010000017">
    <property type="protein sequence ID" value="NKX55925.1"/>
    <property type="molecule type" value="Genomic_DNA"/>
</dbReference>
<comment type="caution">
    <text evidence="1">The sequence shown here is derived from an EMBL/GenBank/DDBJ whole genome shotgun (WGS) entry which is preliminary data.</text>
</comment>
<organism evidence="1 2">
    <name type="scientific">Arthrobacter mobilis</name>
    <dbReference type="NCBI Taxonomy" id="2724944"/>
    <lineage>
        <taxon>Bacteria</taxon>
        <taxon>Bacillati</taxon>
        <taxon>Actinomycetota</taxon>
        <taxon>Actinomycetes</taxon>
        <taxon>Micrococcales</taxon>
        <taxon>Micrococcaceae</taxon>
        <taxon>Arthrobacter</taxon>
    </lineage>
</organism>
<keyword evidence="2" id="KW-1185">Reference proteome</keyword>